<dbReference type="Proteomes" id="UP001053296">
    <property type="component" value="Chromosome"/>
</dbReference>
<name>A0ABM7PA55_9BACT</name>
<keyword evidence="1" id="KW-0812">Transmembrane</keyword>
<dbReference type="SUPFAM" id="SSF69593">
    <property type="entry name" value="Glycerol-3-phosphate (1)-acyltransferase"/>
    <property type="match status" value="1"/>
</dbReference>
<feature type="transmembrane region" description="Helical" evidence="1">
    <location>
        <begin position="286"/>
        <end position="306"/>
    </location>
</feature>
<keyword evidence="4" id="KW-1185">Reference proteome</keyword>
<protein>
    <recommendedName>
        <fullName evidence="2">Phospholipid/glycerol acyltransferase domain-containing protein</fullName>
    </recommendedName>
</protein>
<dbReference type="PANTHER" id="PTHR31605:SF0">
    <property type="entry name" value="GLYCEROL-3-PHOSPHATE O-ACYLTRANSFERASE 1"/>
    <property type="match status" value="1"/>
</dbReference>
<keyword evidence="1" id="KW-1133">Transmembrane helix</keyword>
<proteinExistence type="predicted"/>
<sequence>MLKRTMQWARNRLFRTYFRDIRVQGIADVPGSGVVLYACVHRNGAVDGLVMESVLDNTLGIAGKNLTRSAYLRMFLGDCVSIYRHPATTAENKENLRQLKTAAVAAVNGRRVMMFPEGTSKLGPKLLPVKKGMAYLAKLTVKEADGIPVHIVPVGLHYERGFEFRSVVEIYFGRHIIVDSQDTKDLEKLTERISEAMASVAVQFDDAESQRRGELFADVVVSMDETISHRQACLDYGAGSVPQHVRAVFDDAIKGRDRHSLVPVVPIGGIAGVALELLLLTPFVAGAFIVNALPVLGGSVAARLLADDDNVITLWRILVGTPLLFLQTTAYFLLALFNPAWAVFGLVGYSAMTATGIAVYWRWKKVLAQVFNMLAGGRKEIRHSNVLAKEWLECGR</sequence>
<keyword evidence="1" id="KW-0472">Membrane</keyword>
<feature type="transmembrane region" description="Helical" evidence="1">
    <location>
        <begin position="313"/>
        <end position="334"/>
    </location>
</feature>
<feature type="transmembrane region" description="Helical" evidence="1">
    <location>
        <begin position="340"/>
        <end position="363"/>
    </location>
</feature>
<evidence type="ECO:0000313" key="4">
    <source>
        <dbReference type="Proteomes" id="UP001053296"/>
    </source>
</evidence>
<dbReference type="SMART" id="SM00563">
    <property type="entry name" value="PlsC"/>
    <property type="match status" value="1"/>
</dbReference>
<feature type="domain" description="Phospholipid/glycerol acyltransferase" evidence="2">
    <location>
        <begin position="35"/>
        <end position="159"/>
    </location>
</feature>
<organism evidence="3 4">
    <name type="scientific">Pseudodesulfovibrio sediminis</name>
    <dbReference type="NCBI Taxonomy" id="2810563"/>
    <lineage>
        <taxon>Bacteria</taxon>
        <taxon>Pseudomonadati</taxon>
        <taxon>Thermodesulfobacteriota</taxon>
        <taxon>Desulfovibrionia</taxon>
        <taxon>Desulfovibrionales</taxon>
        <taxon>Desulfovibrionaceae</taxon>
    </lineage>
</organism>
<dbReference type="EMBL" id="AP024485">
    <property type="protein sequence ID" value="BCS89945.1"/>
    <property type="molecule type" value="Genomic_DNA"/>
</dbReference>
<gene>
    <name evidence="3" type="ORF">PSDVSF_31870</name>
</gene>
<evidence type="ECO:0000313" key="3">
    <source>
        <dbReference type="EMBL" id="BCS89945.1"/>
    </source>
</evidence>
<dbReference type="Pfam" id="PF01553">
    <property type="entry name" value="Acyltransferase"/>
    <property type="match status" value="1"/>
</dbReference>
<dbReference type="InterPro" id="IPR052744">
    <property type="entry name" value="GPAT/DAPAT"/>
</dbReference>
<evidence type="ECO:0000256" key="1">
    <source>
        <dbReference type="SAM" id="Phobius"/>
    </source>
</evidence>
<reference evidence="3" key="1">
    <citation type="journal article" date="2022" name="Arch. Microbiol.">
        <title>Pseudodesulfovibrio sediminis sp. nov., a mesophilic and neutrophilic sulfate-reducing bacterium isolated from sediment of a brackish lake.</title>
        <authorList>
            <person name="Takahashi A."/>
            <person name="Kojima H."/>
            <person name="Watanabe M."/>
            <person name="Fukui M."/>
        </authorList>
    </citation>
    <scope>NUCLEOTIDE SEQUENCE</scope>
    <source>
        <strain evidence="3">SF6</strain>
    </source>
</reference>
<feature type="transmembrane region" description="Helical" evidence="1">
    <location>
        <begin position="261"/>
        <end position="280"/>
    </location>
</feature>
<dbReference type="InterPro" id="IPR002123">
    <property type="entry name" value="Plipid/glycerol_acylTrfase"/>
</dbReference>
<evidence type="ECO:0000259" key="2">
    <source>
        <dbReference type="SMART" id="SM00563"/>
    </source>
</evidence>
<dbReference type="PANTHER" id="PTHR31605">
    <property type="entry name" value="GLYCEROL-3-PHOSPHATE O-ACYLTRANSFERASE 1"/>
    <property type="match status" value="1"/>
</dbReference>
<accession>A0ABM7PA55</accession>